<dbReference type="AlphaFoldDB" id="A0A844QJ29"/>
<proteinExistence type="predicted"/>
<dbReference type="EMBL" id="WPHG01000003">
    <property type="protein sequence ID" value="MVA98058.1"/>
    <property type="molecule type" value="Genomic_DNA"/>
</dbReference>
<evidence type="ECO:0000256" key="3">
    <source>
        <dbReference type="ARBA" id="ARBA00023163"/>
    </source>
</evidence>
<dbReference type="SUPFAM" id="SSF55781">
    <property type="entry name" value="GAF domain-like"/>
    <property type="match status" value="1"/>
</dbReference>
<keyword evidence="1" id="KW-0805">Transcription regulation</keyword>
<dbReference type="InterPro" id="IPR014757">
    <property type="entry name" value="Tscrpt_reg_IclR_C"/>
</dbReference>
<evidence type="ECO:0000313" key="7">
    <source>
        <dbReference type="Proteomes" id="UP000463224"/>
    </source>
</evidence>
<gene>
    <name evidence="6" type="ORF">GN330_12475</name>
</gene>
<dbReference type="PROSITE" id="PS51077">
    <property type="entry name" value="HTH_ICLR"/>
    <property type="match status" value="1"/>
</dbReference>
<dbReference type="InterPro" id="IPR029016">
    <property type="entry name" value="GAF-like_dom_sf"/>
</dbReference>
<evidence type="ECO:0000313" key="6">
    <source>
        <dbReference type="EMBL" id="MVA98058.1"/>
    </source>
</evidence>
<comment type="caution">
    <text evidence="6">The sequence shown here is derived from an EMBL/GenBank/DDBJ whole genome shotgun (WGS) entry which is preliminary data.</text>
</comment>
<accession>A0A844QJ29</accession>
<dbReference type="PANTHER" id="PTHR30136">
    <property type="entry name" value="HELIX-TURN-HELIX TRANSCRIPTIONAL REGULATOR, ICLR FAMILY"/>
    <property type="match status" value="1"/>
</dbReference>
<dbReference type="PROSITE" id="PS51078">
    <property type="entry name" value="ICLR_ED"/>
    <property type="match status" value="1"/>
</dbReference>
<feature type="domain" description="HTH iclR-type" evidence="4">
    <location>
        <begin position="39"/>
        <end position="100"/>
    </location>
</feature>
<organism evidence="6 7">
    <name type="scientific">Nitratireductor arenosus</name>
    <dbReference type="NCBI Taxonomy" id="2682096"/>
    <lineage>
        <taxon>Bacteria</taxon>
        <taxon>Pseudomonadati</taxon>
        <taxon>Pseudomonadota</taxon>
        <taxon>Alphaproteobacteria</taxon>
        <taxon>Hyphomicrobiales</taxon>
        <taxon>Phyllobacteriaceae</taxon>
        <taxon>Nitratireductor</taxon>
    </lineage>
</organism>
<dbReference type="GO" id="GO:0003700">
    <property type="term" value="F:DNA-binding transcription factor activity"/>
    <property type="evidence" value="ECO:0007669"/>
    <property type="project" value="TreeGrafter"/>
</dbReference>
<dbReference type="PANTHER" id="PTHR30136:SF24">
    <property type="entry name" value="HTH-TYPE TRANSCRIPTIONAL REPRESSOR ALLR"/>
    <property type="match status" value="1"/>
</dbReference>
<name>A0A844QJ29_9HYPH</name>
<dbReference type="InterPro" id="IPR050707">
    <property type="entry name" value="HTH_MetabolicPath_Reg"/>
</dbReference>
<evidence type="ECO:0000259" key="5">
    <source>
        <dbReference type="PROSITE" id="PS51078"/>
    </source>
</evidence>
<evidence type="ECO:0000259" key="4">
    <source>
        <dbReference type="PROSITE" id="PS51077"/>
    </source>
</evidence>
<dbReference type="GO" id="GO:0003677">
    <property type="term" value="F:DNA binding"/>
    <property type="evidence" value="ECO:0007669"/>
    <property type="project" value="UniProtKB-KW"/>
</dbReference>
<dbReference type="Gene3D" id="1.10.10.10">
    <property type="entry name" value="Winged helix-like DNA-binding domain superfamily/Winged helix DNA-binding domain"/>
    <property type="match status" value="1"/>
</dbReference>
<dbReference type="GO" id="GO:0045892">
    <property type="term" value="P:negative regulation of DNA-templated transcription"/>
    <property type="evidence" value="ECO:0007669"/>
    <property type="project" value="TreeGrafter"/>
</dbReference>
<protein>
    <submittedName>
        <fullName evidence="6">Helix-turn-helix domain-containing protein</fullName>
    </submittedName>
</protein>
<dbReference type="Proteomes" id="UP000463224">
    <property type="component" value="Unassembled WGS sequence"/>
</dbReference>
<dbReference type="InterPro" id="IPR005471">
    <property type="entry name" value="Tscrpt_reg_IclR_N"/>
</dbReference>
<evidence type="ECO:0000256" key="2">
    <source>
        <dbReference type="ARBA" id="ARBA00023125"/>
    </source>
</evidence>
<sequence length="298" mass="32083">MFLILLSKPYFCNIARTVQPTIIGPKGAFAMNGTKNYKIAAVDRALSVLEALADQPDQGVTALAKSLGMTKTIVFRLLQTLEDRGFVFRDPERAVYSLGYRVGVLGERVGRDGSLLFAARPVMDALRDRTLENVNLVVREGHRSLVLATRPGHHSIRLFAQAGRNGPLHAGGGSLLVLAYADASVIDAVLAEPLEAFTPYTITDREKLRETLERIRANGYNIALNDLDEGAFSIAAPIHGIDGEVIAAISVAGAVARYNEEKREIHLKAVRDAAAAISSKLSIHPSGDHLPAPVKSSA</sequence>
<dbReference type="Gene3D" id="3.30.450.40">
    <property type="match status" value="1"/>
</dbReference>
<dbReference type="Pfam" id="PF01614">
    <property type="entry name" value="IclR_C"/>
    <property type="match status" value="1"/>
</dbReference>
<dbReference type="InterPro" id="IPR036390">
    <property type="entry name" value="WH_DNA-bd_sf"/>
</dbReference>
<reference evidence="6 7" key="1">
    <citation type="submission" date="2019-12" db="EMBL/GenBank/DDBJ databases">
        <title>Nitratireductor arenosus sp. nov., Isolated from sea sand, Jeju island, South Korea.</title>
        <authorList>
            <person name="Kim W."/>
        </authorList>
    </citation>
    <scope>NUCLEOTIDE SEQUENCE [LARGE SCALE GENOMIC DNA]</scope>
    <source>
        <strain evidence="6 7">CAU 1489</strain>
    </source>
</reference>
<evidence type="ECO:0000256" key="1">
    <source>
        <dbReference type="ARBA" id="ARBA00023015"/>
    </source>
</evidence>
<dbReference type="SUPFAM" id="SSF46785">
    <property type="entry name" value="Winged helix' DNA-binding domain"/>
    <property type="match status" value="1"/>
</dbReference>
<keyword evidence="3" id="KW-0804">Transcription</keyword>
<dbReference type="InterPro" id="IPR036388">
    <property type="entry name" value="WH-like_DNA-bd_sf"/>
</dbReference>
<dbReference type="Pfam" id="PF09339">
    <property type="entry name" value="HTH_IclR"/>
    <property type="match status" value="1"/>
</dbReference>
<feature type="domain" description="IclR-ED" evidence="5">
    <location>
        <begin position="101"/>
        <end position="283"/>
    </location>
</feature>
<keyword evidence="7" id="KW-1185">Reference proteome</keyword>
<dbReference type="SMART" id="SM00346">
    <property type="entry name" value="HTH_ICLR"/>
    <property type="match status" value="1"/>
</dbReference>
<keyword evidence="2" id="KW-0238">DNA-binding</keyword>